<comment type="caution">
    <text evidence="2">The sequence shown here is derived from an EMBL/GenBank/DDBJ whole genome shotgun (WGS) entry which is preliminary data.</text>
</comment>
<dbReference type="AlphaFoldDB" id="A0A4R6VAL9"/>
<organism evidence="2 3">
    <name type="scientific">Mesocricetibacter intestinalis</name>
    <dbReference type="NCBI Taxonomy" id="1521930"/>
    <lineage>
        <taxon>Bacteria</taxon>
        <taxon>Pseudomonadati</taxon>
        <taxon>Pseudomonadota</taxon>
        <taxon>Gammaproteobacteria</taxon>
        <taxon>Pasteurellales</taxon>
        <taxon>Pasteurellaceae</taxon>
        <taxon>Mesocricetibacter</taxon>
    </lineage>
</organism>
<dbReference type="Pfam" id="PF13490">
    <property type="entry name" value="zf-HC2"/>
    <property type="match status" value="1"/>
</dbReference>
<keyword evidence="3" id="KW-1185">Reference proteome</keyword>
<gene>
    <name evidence="2" type="ORF">EDC45_0789</name>
</gene>
<feature type="domain" description="Putative zinc-finger" evidence="1">
    <location>
        <begin position="3"/>
        <end position="37"/>
    </location>
</feature>
<dbReference type="EMBL" id="SNYQ01000002">
    <property type="protein sequence ID" value="TDQ58997.1"/>
    <property type="molecule type" value="Genomic_DNA"/>
</dbReference>
<dbReference type="InterPro" id="IPR027383">
    <property type="entry name" value="Znf_put"/>
</dbReference>
<protein>
    <recommendedName>
        <fullName evidence="1">Putative zinc-finger domain-containing protein</fullName>
    </recommendedName>
</protein>
<dbReference type="RefSeq" id="WP_133543660.1">
    <property type="nucleotide sequence ID" value="NZ_SNYQ01000002.1"/>
</dbReference>
<sequence>MKCAQATRAISDARERELKWSEKAGLMSHLLICPYCRGFKHNCEEMSKMMKSFAAQSKDKEQK</sequence>
<evidence type="ECO:0000259" key="1">
    <source>
        <dbReference type="Pfam" id="PF13490"/>
    </source>
</evidence>
<evidence type="ECO:0000313" key="2">
    <source>
        <dbReference type="EMBL" id="TDQ58997.1"/>
    </source>
</evidence>
<accession>A0A4R6VAL9</accession>
<evidence type="ECO:0000313" key="3">
    <source>
        <dbReference type="Proteomes" id="UP000295657"/>
    </source>
</evidence>
<name>A0A4R6VAL9_9PAST</name>
<dbReference type="Proteomes" id="UP000295657">
    <property type="component" value="Unassembled WGS sequence"/>
</dbReference>
<proteinExistence type="predicted"/>
<reference evidence="2 3" key="1">
    <citation type="submission" date="2019-03" db="EMBL/GenBank/DDBJ databases">
        <title>Genomic Encyclopedia of Type Strains, Phase IV (KMG-IV): sequencing the most valuable type-strain genomes for metagenomic binning, comparative biology and taxonomic classification.</title>
        <authorList>
            <person name="Goeker M."/>
        </authorList>
    </citation>
    <scope>NUCLEOTIDE SEQUENCE [LARGE SCALE GENOMIC DNA]</scope>
    <source>
        <strain evidence="2 3">DSM 28403</strain>
    </source>
</reference>
<dbReference type="OrthoDB" id="8374021at2"/>